<accession>A0A8J7JHC7</accession>
<evidence type="ECO:0000256" key="1">
    <source>
        <dbReference type="SAM" id="Phobius"/>
    </source>
</evidence>
<dbReference type="RefSeq" id="WP_199025088.1">
    <property type="nucleotide sequence ID" value="NZ_JAELVR010000007.1"/>
</dbReference>
<feature type="transmembrane region" description="Helical" evidence="1">
    <location>
        <begin position="180"/>
        <end position="202"/>
    </location>
</feature>
<keyword evidence="1" id="KW-1133">Transmembrane helix</keyword>
<comment type="caution">
    <text evidence="2">The sequence shown here is derived from an EMBL/GenBank/DDBJ whole genome shotgun (WGS) entry which is preliminary data.</text>
</comment>
<evidence type="ECO:0000313" key="2">
    <source>
        <dbReference type="EMBL" id="MBJ6372214.1"/>
    </source>
</evidence>
<proteinExistence type="predicted"/>
<feature type="transmembrane region" description="Helical" evidence="1">
    <location>
        <begin position="25"/>
        <end position="53"/>
    </location>
</feature>
<feature type="transmembrane region" description="Helical" evidence="1">
    <location>
        <begin position="150"/>
        <end position="168"/>
    </location>
</feature>
<feature type="transmembrane region" description="Helical" evidence="1">
    <location>
        <begin position="244"/>
        <end position="270"/>
    </location>
</feature>
<protein>
    <recommendedName>
        <fullName evidence="4">Fenitrothion hydrolase</fullName>
    </recommendedName>
</protein>
<keyword evidence="1" id="KW-0812">Transmembrane</keyword>
<organism evidence="2 3">
    <name type="scientific">Sedimentitalea arenosa</name>
    <dbReference type="NCBI Taxonomy" id="2798803"/>
    <lineage>
        <taxon>Bacteria</taxon>
        <taxon>Pseudomonadati</taxon>
        <taxon>Pseudomonadota</taxon>
        <taxon>Alphaproteobacteria</taxon>
        <taxon>Rhodobacterales</taxon>
        <taxon>Paracoccaceae</taxon>
        <taxon>Sedimentitalea</taxon>
    </lineage>
</organism>
<evidence type="ECO:0008006" key="4">
    <source>
        <dbReference type="Google" id="ProtNLM"/>
    </source>
</evidence>
<feature type="transmembrane region" description="Helical" evidence="1">
    <location>
        <begin position="324"/>
        <end position="342"/>
    </location>
</feature>
<evidence type="ECO:0000313" key="3">
    <source>
        <dbReference type="Proteomes" id="UP000619079"/>
    </source>
</evidence>
<name>A0A8J7JHC7_9RHOB</name>
<feature type="transmembrane region" description="Helical" evidence="1">
    <location>
        <begin position="65"/>
        <end position="86"/>
    </location>
</feature>
<gene>
    <name evidence="2" type="ORF">JF290_11815</name>
</gene>
<dbReference type="EMBL" id="JAELVR010000007">
    <property type="protein sequence ID" value="MBJ6372214.1"/>
    <property type="molecule type" value="Genomic_DNA"/>
</dbReference>
<dbReference type="Proteomes" id="UP000619079">
    <property type="component" value="Unassembled WGS sequence"/>
</dbReference>
<feature type="transmembrane region" description="Helical" evidence="1">
    <location>
        <begin position="290"/>
        <end position="312"/>
    </location>
</feature>
<keyword evidence="3" id="KW-1185">Reference proteome</keyword>
<feature type="transmembrane region" description="Helical" evidence="1">
    <location>
        <begin position="390"/>
        <end position="413"/>
    </location>
</feature>
<keyword evidence="1" id="KW-0472">Membrane</keyword>
<feature type="transmembrane region" description="Helical" evidence="1">
    <location>
        <begin position="98"/>
        <end position="117"/>
    </location>
</feature>
<dbReference type="AlphaFoldDB" id="A0A8J7JHC7"/>
<sequence>MSLNAGPVRAHAAEQGFVLLLPTDVYIGAGVACVALTVLLLALLPGSVLAAAFRPIPLLRFPARPRLRLVTSMSAFCVLFALIWAGLNGPRDPLTNPLPLFVWTVFWVGLVTVQGLFGNLWAWIDPWSGPVAATRRLLGVRPVLRLPSRLGHSGAILTFLAFVAILLADPAPSDPARLAGYVLGYWFFTYMALLTFGPRWMYRGEGFSVLMRSYARLSLFGRAGRRGAIGLTGWRALRRGRPPLGIALFMLLMLGSGSFDGLNETFWWLARIGVNPLEFPGRSAVILQNVAGLLIANAALVAVFALCVRAGLWLIRARMGLREAVCLFAPSILPIALGYHIAHYLTSFLVDGQYALAALNDPLARGDDLLGLGAFYVTTGFFNTQDTVRVIWLTQAGAVVIGHVLAVMMAHAIALRSFGGIRRAAISQAPLAVFMVLYTLFGLWLLASPRGL</sequence>
<reference evidence="2" key="1">
    <citation type="submission" date="2020-12" db="EMBL/GenBank/DDBJ databases">
        <title>Sedimentitalea sp. nov., isolated from sand in Incheon.</title>
        <authorList>
            <person name="Kim W."/>
        </authorList>
    </citation>
    <scope>NUCLEOTIDE SEQUENCE</scope>
    <source>
        <strain evidence="2">CAU 1593</strain>
    </source>
</reference>
<feature type="transmembrane region" description="Helical" evidence="1">
    <location>
        <begin position="425"/>
        <end position="447"/>
    </location>
</feature>